<comment type="caution">
    <text evidence="7">The sequence shown here is derived from an EMBL/GenBank/DDBJ whole genome shotgun (WGS) entry which is preliminary data.</text>
</comment>
<dbReference type="PANTHER" id="PTHR36206">
    <property type="entry name" value="ASPERCRYPTIN BIOSYNTHESIS CLUSTER-SPECIFIC TRANSCRIPTION REGULATOR ATNN-RELATED"/>
    <property type="match status" value="1"/>
</dbReference>
<dbReference type="GO" id="GO:0003677">
    <property type="term" value="F:DNA binding"/>
    <property type="evidence" value="ECO:0007669"/>
    <property type="project" value="UniProtKB-KW"/>
</dbReference>
<keyword evidence="6" id="KW-0539">Nucleus</keyword>
<dbReference type="GO" id="GO:0046872">
    <property type="term" value="F:metal ion binding"/>
    <property type="evidence" value="ECO:0007669"/>
    <property type="project" value="UniProtKB-KW"/>
</dbReference>
<evidence type="ECO:0000256" key="1">
    <source>
        <dbReference type="ARBA" id="ARBA00022723"/>
    </source>
</evidence>
<dbReference type="Proteomes" id="UP000053317">
    <property type="component" value="Unassembled WGS sequence"/>
</dbReference>
<evidence type="ECO:0000256" key="4">
    <source>
        <dbReference type="ARBA" id="ARBA00023125"/>
    </source>
</evidence>
<dbReference type="InterPro" id="IPR052360">
    <property type="entry name" value="Transcr_Regulatory_Proteins"/>
</dbReference>
<evidence type="ECO:0000256" key="5">
    <source>
        <dbReference type="ARBA" id="ARBA00023163"/>
    </source>
</evidence>
<gene>
    <name evidence="7" type="ORF">UCRPC4_g05983</name>
</gene>
<evidence type="ECO:0000313" key="7">
    <source>
        <dbReference type="EMBL" id="KKY16220.1"/>
    </source>
</evidence>
<proteinExistence type="predicted"/>
<organism evidence="7 8">
    <name type="scientific">Phaeomoniella chlamydospora</name>
    <name type="common">Phaeoacremonium chlamydosporum</name>
    <dbReference type="NCBI Taxonomy" id="158046"/>
    <lineage>
        <taxon>Eukaryota</taxon>
        <taxon>Fungi</taxon>
        <taxon>Dikarya</taxon>
        <taxon>Ascomycota</taxon>
        <taxon>Pezizomycotina</taxon>
        <taxon>Eurotiomycetes</taxon>
        <taxon>Chaetothyriomycetidae</taxon>
        <taxon>Phaeomoniellales</taxon>
        <taxon>Phaeomoniellaceae</taxon>
        <taxon>Phaeomoniella</taxon>
    </lineage>
</organism>
<keyword evidence="2" id="KW-0862">Zinc</keyword>
<keyword evidence="5" id="KW-0804">Transcription</keyword>
<reference evidence="7 8" key="1">
    <citation type="submission" date="2015-05" db="EMBL/GenBank/DDBJ databases">
        <title>Distinctive expansion of gene families associated with plant cell wall degradation and secondary metabolism in the genomes of grapevine trunk pathogens.</title>
        <authorList>
            <person name="Lawrence D.P."/>
            <person name="Travadon R."/>
            <person name="Rolshausen P.E."/>
            <person name="Baumgartner K."/>
        </authorList>
    </citation>
    <scope>NUCLEOTIDE SEQUENCE [LARGE SCALE GENOMIC DNA]</scope>
    <source>
        <strain evidence="7">UCRPC4</strain>
    </source>
</reference>
<keyword evidence="4" id="KW-0238">DNA-binding</keyword>
<name>A0A0G2GGV6_PHACM</name>
<evidence type="ECO:0000256" key="2">
    <source>
        <dbReference type="ARBA" id="ARBA00022833"/>
    </source>
</evidence>
<reference evidence="7 8" key="2">
    <citation type="submission" date="2015-05" db="EMBL/GenBank/DDBJ databases">
        <authorList>
            <person name="Morales-Cruz A."/>
            <person name="Amrine K.C."/>
            <person name="Cantu D."/>
        </authorList>
    </citation>
    <scope>NUCLEOTIDE SEQUENCE [LARGE SCALE GENOMIC DNA]</scope>
    <source>
        <strain evidence="7">UCRPC4</strain>
    </source>
</reference>
<dbReference type="PANTHER" id="PTHR36206:SF12">
    <property type="entry name" value="ASPERCRYPTIN BIOSYNTHESIS CLUSTER-SPECIFIC TRANSCRIPTION REGULATOR ATNN-RELATED"/>
    <property type="match status" value="1"/>
</dbReference>
<dbReference type="EMBL" id="LCWF01000165">
    <property type="protein sequence ID" value="KKY16220.1"/>
    <property type="molecule type" value="Genomic_DNA"/>
</dbReference>
<keyword evidence="1" id="KW-0479">Metal-binding</keyword>
<evidence type="ECO:0000313" key="8">
    <source>
        <dbReference type="Proteomes" id="UP000053317"/>
    </source>
</evidence>
<protein>
    <submittedName>
        <fullName evidence="7">Uncharacterized protein</fullName>
    </submittedName>
</protein>
<sequence length="489" mass="55753">MKTCGGGNGTESDSRSDIRLFHQRTKVKEDVRLIRHVLNVGPLEYLVTDYAKGRRCDGYEARPPPKLDVTNKLGNERERRAHFFFREFAVPEMGNPLEEGLWLSILRISETNKAVFHMTNAVGSAYESQRTSSIDKLDPLMTLDFARGQCNKAIQLMLLQEHRACQTVISIGALLGWQWNNLTDKGRATIHLASGLRLAMEIAYPKKDNRNNSMTTMDRSYARDRLVPYLLHASGNLSGGLDPVYSFREALKGSIDRASKQRLSVPSHFASVDNLTESLQNVYRYAVGSLVPAETRSGYRLPTRNRALFEKYCEEWRSGADGLLNQSLQSSVRGRKLTYSIATTAAWERQMYICITSLNDISEMSYDKYRLHFKAILTYAQQGITAQEGPTLRDRLQPKFGFTVFKKLVTQIDHQPRFIHVCQPVDRRLRNVPIPVMGILAPAKDNALKRDMAREGRDESKGNTYYHQEGQFKRIENYIQLFGANKEIE</sequence>
<keyword evidence="3" id="KW-0805">Transcription regulation</keyword>
<accession>A0A0G2GGV6</accession>
<keyword evidence="8" id="KW-1185">Reference proteome</keyword>
<evidence type="ECO:0000256" key="3">
    <source>
        <dbReference type="ARBA" id="ARBA00023015"/>
    </source>
</evidence>
<evidence type="ECO:0000256" key="6">
    <source>
        <dbReference type="ARBA" id="ARBA00023242"/>
    </source>
</evidence>
<dbReference type="AlphaFoldDB" id="A0A0G2GGV6"/>